<reference evidence="1" key="1">
    <citation type="submission" date="2018-05" db="EMBL/GenBank/DDBJ databases">
        <authorList>
            <person name="Lanie J.A."/>
            <person name="Ng W.-L."/>
            <person name="Kazmierczak K.M."/>
            <person name="Andrzejewski T.M."/>
            <person name="Davidsen T.M."/>
            <person name="Wayne K.J."/>
            <person name="Tettelin H."/>
            <person name="Glass J.I."/>
            <person name="Rusch D."/>
            <person name="Podicherti R."/>
            <person name="Tsui H.-C.T."/>
            <person name="Winkler M.E."/>
        </authorList>
    </citation>
    <scope>NUCLEOTIDE SEQUENCE</scope>
</reference>
<dbReference type="Gene3D" id="3.40.50.10320">
    <property type="entry name" value="LmbE-like"/>
    <property type="match status" value="1"/>
</dbReference>
<dbReference type="EMBL" id="UINC01094141">
    <property type="protein sequence ID" value="SVC49124.1"/>
    <property type="molecule type" value="Genomic_DNA"/>
</dbReference>
<evidence type="ECO:0008006" key="2">
    <source>
        <dbReference type="Google" id="ProtNLM"/>
    </source>
</evidence>
<dbReference type="SUPFAM" id="SSF102588">
    <property type="entry name" value="LmbE-like"/>
    <property type="match status" value="1"/>
</dbReference>
<organism evidence="1">
    <name type="scientific">marine metagenome</name>
    <dbReference type="NCBI Taxonomy" id="408172"/>
    <lineage>
        <taxon>unclassified sequences</taxon>
        <taxon>metagenomes</taxon>
        <taxon>ecological metagenomes</taxon>
    </lineage>
</organism>
<name>A0A382MJG7_9ZZZZ</name>
<dbReference type="AlphaFoldDB" id="A0A382MJG7"/>
<dbReference type="Pfam" id="PF02585">
    <property type="entry name" value="PIG-L"/>
    <property type="match status" value="1"/>
</dbReference>
<dbReference type="PANTHER" id="PTHR12993">
    <property type="entry name" value="N-ACETYLGLUCOSAMINYL-PHOSPHATIDYLINOSITOL DE-N-ACETYLASE-RELATED"/>
    <property type="match status" value="1"/>
</dbReference>
<dbReference type="GO" id="GO:0016811">
    <property type="term" value="F:hydrolase activity, acting on carbon-nitrogen (but not peptide) bonds, in linear amides"/>
    <property type="evidence" value="ECO:0007669"/>
    <property type="project" value="TreeGrafter"/>
</dbReference>
<dbReference type="PANTHER" id="PTHR12993:SF11">
    <property type="entry name" value="N-ACETYLGLUCOSAMINYL-PHOSPHATIDYLINOSITOL DE-N-ACETYLASE"/>
    <property type="match status" value="1"/>
</dbReference>
<protein>
    <recommendedName>
        <fullName evidence="2">PIG-L family deacetylase</fullName>
    </recommendedName>
</protein>
<accession>A0A382MJG7</accession>
<evidence type="ECO:0000313" key="1">
    <source>
        <dbReference type="EMBL" id="SVC49124.1"/>
    </source>
</evidence>
<dbReference type="InterPro" id="IPR003737">
    <property type="entry name" value="GlcNAc_PI_deacetylase-related"/>
</dbReference>
<proteinExistence type="predicted"/>
<sequence>MIDKLMITAHPDDEALFGGAELLTHPKEYKVVVVDEYHDKIRRKEFKASMKFIGITEYEHWTGYKGGEDYHREKLIYELLRVLRERKYTKIVTHNKQGEYGHPRHRALHDILNHLRPDILWQFDKGKERLPEDILNKKRDLLKVYRSQRDVLDWFSPWYEMIKKVNNEN</sequence>
<dbReference type="InterPro" id="IPR024078">
    <property type="entry name" value="LmbE-like_dom_sf"/>
</dbReference>
<gene>
    <name evidence="1" type="ORF">METZ01_LOCUS301978</name>
</gene>